<accession>A0A9J6B688</accession>
<feature type="region of interest" description="Disordered" evidence="1">
    <location>
        <begin position="70"/>
        <end position="89"/>
    </location>
</feature>
<dbReference type="AlphaFoldDB" id="A0A9J6B688"/>
<evidence type="ECO:0000313" key="2">
    <source>
        <dbReference type="EMBL" id="KAG5632168.1"/>
    </source>
</evidence>
<dbReference type="EMBL" id="JACXVP010000001">
    <property type="protein sequence ID" value="KAG5632168.1"/>
    <property type="molecule type" value="Genomic_DNA"/>
</dbReference>
<dbReference type="Proteomes" id="UP000824120">
    <property type="component" value="Chromosome 1"/>
</dbReference>
<evidence type="ECO:0000256" key="1">
    <source>
        <dbReference type="SAM" id="MobiDB-lite"/>
    </source>
</evidence>
<protein>
    <submittedName>
        <fullName evidence="2">Uncharacterized protein</fullName>
    </submittedName>
</protein>
<reference evidence="2 3" key="1">
    <citation type="submission" date="2020-09" db="EMBL/GenBank/DDBJ databases">
        <title>De no assembly of potato wild relative species, Solanum commersonii.</title>
        <authorList>
            <person name="Cho K."/>
        </authorList>
    </citation>
    <scope>NUCLEOTIDE SEQUENCE [LARGE SCALE GENOMIC DNA]</scope>
    <source>
        <strain evidence="2">LZ3.2</strain>
        <tissue evidence="2">Leaf</tissue>
    </source>
</reference>
<sequence length="89" mass="10457">MGCNKERLSRLKALLKKRWEISRKRASTKSSENWAVSDHLAGQNLQCLNEENWLRSTRRRHRINYCDNLSDDEDSSKRFKGVGYTSPTK</sequence>
<proteinExistence type="predicted"/>
<name>A0A9J6B688_SOLCO</name>
<keyword evidence="3" id="KW-1185">Reference proteome</keyword>
<comment type="caution">
    <text evidence="2">The sequence shown here is derived from an EMBL/GenBank/DDBJ whole genome shotgun (WGS) entry which is preliminary data.</text>
</comment>
<evidence type="ECO:0000313" key="3">
    <source>
        <dbReference type="Proteomes" id="UP000824120"/>
    </source>
</evidence>
<gene>
    <name evidence="2" type="ORF">H5410_003885</name>
</gene>
<organism evidence="2 3">
    <name type="scientific">Solanum commersonii</name>
    <name type="common">Commerson's wild potato</name>
    <name type="synonym">Commerson's nightshade</name>
    <dbReference type="NCBI Taxonomy" id="4109"/>
    <lineage>
        <taxon>Eukaryota</taxon>
        <taxon>Viridiplantae</taxon>
        <taxon>Streptophyta</taxon>
        <taxon>Embryophyta</taxon>
        <taxon>Tracheophyta</taxon>
        <taxon>Spermatophyta</taxon>
        <taxon>Magnoliopsida</taxon>
        <taxon>eudicotyledons</taxon>
        <taxon>Gunneridae</taxon>
        <taxon>Pentapetalae</taxon>
        <taxon>asterids</taxon>
        <taxon>lamiids</taxon>
        <taxon>Solanales</taxon>
        <taxon>Solanaceae</taxon>
        <taxon>Solanoideae</taxon>
        <taxon>Solaneae</taxon>
        <taxon>Solanum</taxon>
    </lineage>
</organism>